<feature type="region of interest" description="Disordered" evidence="4">
    <location>
        <begin position="444"/>
        <end position="478"/>
    </location>
</feature>
<sequence>MEASTTNADFIPSIKCSDCGKDIHMEQLGRHQCVTSKTSLPATGSARPPPPPRTDSSNSTRSLRSQRPSLPKIDLSATFRPPALQGELTPANSQHSSMASPASASPGPTSPWPRLHNASAPVPRRPPSPELTNLDCAFPPFPVPPKGSTTKARDKSSAQRSDTHRSRSRNAPRLPLFRPLQDTGAGSSSHGNEDRNYKPSDMRSNQSNPSTTSSRSTSLKDSSLQQVVEEGRGVKDASPSEKILGPASGAPIQLVRSQTEPQNHHHPPANEALSAFNFGDILTTKVEATKTTTDLPIMLPGDKVRADTEPTYRSKRPPPLSRDQFSSIAKIKAPAAPQPSSAGVLSKGLGKIFGRRRSQSMKSRREVVRQALSDEPDVYESQFTEHNNRNGQGTSFLITEPSPLSSPFVTSPLPRASHEESLKALEGTTPAPMPVPAVLVEPTAESGLPDTTPSAPGDVYQSDKPQDLSMDSSDAQPRPHEIINSLRRVSIDSASSYGSVGFSEHATSSVSSSSNTESLQLKSFDSSILNTPQSMNLDIPAPLKLGRGRTLVDSPTDPLFQQGRLSPLPDLFVAPIEQRKNSQSNINEPAIEASRSPAQDAAHSRKGKPVGSNKGFCRGCSQVILSMQKSVSSADGRLTGRYHKECFVCQTCKSSFPTAEFYVHNDHPYCAQHYHELENSLCATCGKGIEGLYMETANVAGRGKEKHHPECLKCTTCKIRLDHDYFELSGKVYCERDAFRMANSPKSRDNAPTRPSPLIREYISSGDRGLLKGRQFPERRTTRLMNMT</sequence>
<evidence type="ECO:0000256" key="2">
    <source>
        <dbReference type="ARBA" id="ARBA00022833"/>
    </source>
</evidence>
<feature type="domain" description="LIM zinc-binding" evidence="5">
    <location>
        <begin position="615"/>
        <end position="680"/>
    </location>
</feature>
<feature type="region of interest" description="Disordered" evidence="4">
    <location>
        <begin position="497"/>
        <end position="517"/>
    </location>
</feature>
<comment type="caution">
    <text evidence="6">The sequence shown here is derived from an EMBL/GenBank/DDBJ whole genome shotgun (WGS) entry which is preliminary data.</text>
</comment>
<dbReference type="CDD" id="cd08368">
    <property type="entry name" value="LIM"/>
    <property type="match status" value="1"/>
</dbReference>
<gene>
    <name evidence="6" type="ORF">HRR80_003859</name>
</gene>
<feature type="compositionally biased region" description="Low complexity" evidence="4">
    <location>
        <begin position="93"/>
        <end position="107"/>
    </location>
</feature>
<evidence type="ECO:0000256" key="3">
    <source>
        <dbReference type="PROSITE-ProRule" id="PRU00125"/>
    </source>
</evidence>
<dbReference type="GO" id="GO:0046872">
    <property type="term" value="F:metal ion binding"/>
    <property type="evidence" value="ECO:0007669"/>
    <property type="project" value="UniProtKB-KW"/>
</dbReference>
<feature type="region of interest" description="Disordered" evidence="4">
    <location>
        <begin position="582"/>
        <end position="610"/>
    </location>
</feature>
<feature type="compositionally biased region" description="Low complexity" evidence="4">
    <location>
        <begin position="503"/>
        <end position="517"/>
    </location>
</feature>
<feature type="region of interest" description="Disordered" evidence="4">
    <location>
        <begin position="378"/>
        <end position="419"/>
    </location>
</feature>
<dbReference type="GO" id="GO:0030695">
    <property type="term" value="F:GTPase regulator activity"/>
    <property type="evidence" value="ECO:0007669"/>
    <property type="project" value="UniProtKB-ARBA"/>
</dbReference>
<dbReference type="InterPro" id="IPR001781">
    <property type="entry name" value="Znf_LIM"/>
</dbReference>
<feature type="domain" description="LIM zinc-binding" evidence="5">
    <location>
        <begin position="683"/>
        <end position="744"/>
    </location>
</feature>
<feature type="compositionally biased region" description="Low complexity" evidence="4">
    <location>
        <begin position="203"/>
        <end position="225"/>
    </location>
</feature>
<protein>
    <recommendedName>
        <fullName evidence="5">LIM zinc-binding domain-containing protein</fullName>
    </recommendedName>
</protein>
<dbReference type="SUPFAM" id="SSF57716">
    <property type="entry name" value="Glucocorticoid receptor-like (DNA-binding domain)"/>
    <property type="match status" value="1"/>
</dbReference>
<evidence type="ECO:0000256" key="1">
    <source>
        <dbReference type="ARBA" id="ARBA00022723"/>
    </source>
</evidence>
<evidence type="ECO:0000256" key="4">
    <source>
        <dbReference type="SAM" id="MobiDB-lite"/>
    </source>
</evidence>
<dbReference type="PROSITE" id="PS00478">
    <property type="entry name" value="LIM_DOMAIN_1"/>
    <property type="match status" value="1"/>
</dbReference>
<accession>A0AAN6EUS8</accession>
<dbReference type="PANTHER" id="PTHR24216">
    <property type="entry name" value="PAXILLIN-RELATED"/>
    <property type="match status" value="1"/>
</dbReference>
<dbReference type="CDD" id="cd09397">
    <property type="entry name" value="LIM1_UF1"/>
    <property type="match status" value="1"/>
</dbReference>
<feature type="compositionally biased region" description="Basic and acidic residues" evidence="4">
    <location>
        <begin position="229"/>
        <end position="239"/>
    </location>
</feature>
<dbReference type="SMART" id="SM00132">
    <property type="entry name" value="LIM"/>
    <property type="match status" value="2"/>
</dbReference>
<feature type="region of interest" description="Disordered" evidence="4">
    <location>
        <begin position="30"/>
        <end position="272"/>
    </location>
</feature>
<feature type="region of interest" description="Disordered" evidence="4">
    <location>
        <begin position="293"/>
        <end position="323"/>
    </location>
</feature>
<dbReference type="PROSITE" id="PS50023">
    <property type="entry name" value="LIM_DOMAIN_2"/>
    <property type="match status" value="2"/>
</dbReference>
<dbReference type="EMBL" id="JAJGCB010000006">
    <property type="protein sequence ID" value="KAJ8991957.1"/>
    <property type="molecule type" value="Genomic_DNA"/>
</dbReference>
<organism evidence="6 7">
    <name type="scientific">Exophiala dermatitidis</name>
    <name type="common">Black yeast-like fungus</name>
    <name type="synonym">Wangiella dermatitidis</name>
    <dbReference type="NCBI Taxonomy" id="5970"/>
    <lineage>
        <taxon>Eukaryota</taxon>
        <taxon>Fungi</taxon>
        <taxon>Dikarya</taxon>
        <taxon>Ascomycota</taxon>
        <taxon>Pezizomycotina</taxon>
        <taxon>Eurotiomycetes</taxon>
        <taxon>Chaetothyriomycetidae</taxon>
        <taxon>Chaetothyriales</taxon>
        <taxon>Herpotrichiellaceae</taxon>
        <taxon>Exophiala</taxon>
    </lineage>
</organism>
<dbReference type="PANTHER" id="PTHR24216:SF65">
    <property type="entry name" value="PAXILLIN-LIKE PROTEIN 1"/>
    <property type="match status" value="1"/>
</dbReference>
<evidence type="ECO:0000259" key="5">
    <source>
        <dbReference type="PROSITE" id="PS50023"/>
    </source>
</evidence>
<evidence type="ECO:0000313" key="6">
    <source>
        <dbReference type="EMBL" id="KAJ8991957.1"/>
    </source>
</evidence>
<feature type="compositionally biased region" description="Basic and acidic residues" evidence="4">
    <location>
        <begin position="302"/>
        <end position="312"/>
    </location>
</feature>
<name>A0AAN6EUS8_EXODE</name>
<dbReference type="Proteomes" id="UP001161757">
    <property type="component" value="Unassembled WGS sequence"/>
</dbReference>
<keyword evidence="2 3" id="KW-0862">Zinc</keyword>
<keyword evidence="1 3" id="KW-0479">Metal-binding</keyword>
<evidence type="ECO:0000313" key="7">
    <source>
        <dbReference type="Proteomes" id="UP001161757"/>
    </source>
</evidence>
<proteinExistence type="predicted"/>
<feature type="compositionally biased region" description="Polar residues" evidence="4">
    <location>
        <begin position="381"/>
        <end position="409"/>
    </location>
</feature>
<dbReference type="Gene3D" id="2.10.110.10">
    <property type="entry name" value="Cysteine Rich Protein"/>
    <property type="match status" value="2"/>
</dbReference>
<keyword evidence="3" id="KW-0440">LIM domain</keyword>
<dbReference type="AlphaFoldDB" id="A0AAN6EUS8"/>
<dbReference type="Pfam" id="PF00412">
    <property type="entry name" value="LIM"/>
    <property type="match status" value="2"/>
</dbReference>
<feature type="compositionally biased region" description="Basic and acidic residues" evidence="4">
    <location>
        <begin position="151"/>
        <end position="165"/>
    </location>
</feature>
<reference evidence="6" key="1">
    <citation type="submission" date="2023-01" db="EMBL/GenBank/DDBJ databases">
        <title>Exophiala dermititidis isolated from Cystic Fibrosis Patient.</title>
        <authorList>
            <person name="Kurbessoian T."/>
            <person name="Crocker A."/>
            <person name="Murante D."/>
            <person name="Hogan D.A."/>
            <person name="Stajich J.E."/>
        </authorList>
    </citation>
    <scope>NUCLEOTIDE SEQUENCE</scope>
    <source>
        <strain evidence="6">Ex8</strain>
    </source>
</reference>
<feature type="compositionally biased region" description="Basic and acidic residues" evidence="4">
    <location>
        <begin position="191"/>
        <end position="201"/>
    </location>
</feature>